<keyword evidence="7 11" id="KW-0067">ATP-binding</keyword>
<gene>
    <name evidence="11" type="ORF">MM213_07295</name>
</gene>
<dbReference type="InterPro" id="IPR011990">
    <property type="entry name" value="TPR-like_helical_dom_sf"/>
</dbReference>
<evidence type="ECO:0000256" key="6">
    <source>
        <dbReference type="ARBA" id="ARBA00022777"/>
    </source>
</evidence>
<evidence type="ECO:0000256" key="3">
    <source>
        <dbReference type="ARBA" id="ARBA00022553"/>
    </source>
</evidence>
<dbReference type="PANTHER" id="PTHR24421">
    <property type="entry name" value="NITRATE/NITRITE SENSOR PROTEIN NARX-RELATED"/>
    <property type="match status" value="1"/>
</dbReference>
<dbReference type="Proteomes" id="UP001165430">
    <property type="component" value="Unassembled WGS sequence"/>
</dbReference>
<dbReference type="CDD" id="cd16917">
    <property type="entry name" value="HATPase_UhpB-NarQ-NarX-like"/>
    <property type="match status" value="1"/>
</dbReference>
<reference evidence="11" key="1">
    <citation type="submission" date="2022-03" db="EMBL/GenBank/DDBJ databases">
        <title>De novo assembled genomes of Belliella spp. (Cyclobacteriaceae) strains.</title>
        <authorList>
            <person name="Szabo A."/>
            <person name="Korponai K."/>
            <person name="Felfoldi T."/>
        </authorList>
    </citation>
    <scope>NUCLEOTIDE SEQUENCE</scope>
    <source>
        <strain evidence="11">DSM 111903</strain>
    </source>
</reference>
<dbReference type="EMBL" id="JAKZGO010000005">
    <property type="protein sequence ID" value="MCH7413281.1"/>
    <property type="molecule type" value="Genomic_DNA"/>
</dbReference>
<dbReference type="RefSeq" id="WP_241410901.1">
    <property type="nucleotide sequence ID" value="NZ_JAKZGO010000005.1"/>
</dbReference>
<accession>A0ABS9VA26</accession>
<dbReference type="Gene3D" id="3.30.565.10">
    <property type="entry name" value="Histidine kinase-like ATPase, C-terminal domain"/>
    <property type="match status" value="1"/>
</dbReference>
<dbReference type="InterPro" id="IPR005467">
    <property type="entry name" value="His_kinase_dom"/>
</dbReference>
<dbReference type="SUPFAM" id="SSF48452">
    <property type="entry name" value="TPR-like"/>
    <property type="match status" value="2"/>
</dbReference>
<evidence type="ECO:0000256" key="4">
    <source>
        <dbReference type="ARBA" id="ARBA00022679"/>
    </source>
</evidence>
<keyword evidence="9" id="KW-1133">Transmembrane helix</keyword>
<evidence type="ECO:0000313" key="12">
    <source>
        <dbReference type="Proteomes" id="UP001165430"/>
    </source>
</evidence>
<protein>
    <recommendedName>
        <fullName evidence="2">histidine kinase</fullName>
        <ecNumber evidence="2">2.7.13.3</ecNumber>
    </recommendedName>
</protein>
<organism evidence="11 12">
    <name type="scientific">Belliella alkalica</name>
    <dbReference type="NCBI Taxonomy" id="1730871"/>
    <lineage>
        <taxon>Bacteria</taxon>
        <taxon>Pseudomonadati</taxon>
        <taxon>Bacteroidota</taxon>
        <taxon>Cytophagia</taxon>
        <taxon>Cytophagales</taxon>
        <taxon>Cyclobacteriaceae</taxon>
        <taxon>Belliella</taxon>
    </lineage>
</organism>
<evidence type="ECO:0000256" key="7">
    <source>
        <dbReference type="ARBA" id="ARBA00022840"/>
    </source>
</evidence>
<keyword evidence="5" id="KW-0547">Nucleotide-binding</keyword>
<evidence type="ECO:0000256" key="8">
    <source>
        <dbReference type="ARBA" id="ARBA00023012"/>
    </source>
</evidence>
<dbReference type="SUPFAM" id="SSF55874">
    <property type="entry name" value="ATPase domain of HSP90 chaperone/DNA topoisomerase II/histidine kinase"/>
    <property type="match status" value="1"/>
</dbReference>
<name>A0ABS9VA26_9BACT</name>
<dbReference type="InterPro" id="IPR019734">
    <property type="entry name" value="TPR_rpt"/>
</dbReference>
<evidence type="ECO:0000256" key="5">
    <source>
        <dbReference type="ARBA" id="ARBA00022741"/>
    </source>
</evidence>
<dbReference type="Pfam" id="PF07730">
    <property type="entry name" value="HisKA_3"/>
    <property type="match status" value="1"/>
</dbReference>
<dbReference type="PANTHER" id="PTHR24421:SF10">
    <property type="entry name" value="NITRATE_NITRITE SENSOR PROTEIN NARQ"/>
    <property type="match status" value="1"/>
</dbReference>
<comment type="caution">
    <text evidence="11">The sequence shown here is derived from an EMBL/GenBank/DDBJ whole genome shotgun (WGS) entry which is preliminary data.</text>
</comment>
<dbReference type="InterPro" id="IPR003594">
    <property type="entry name" value="HATPase_dom"/>
</dbReference>
<dbReference type="InterPro" id="IPR011712">
    <property type="entry name" value="Sig_transdc_His_kin_sub3_dim/P"/>
</dbReference>
<evidence type="ECO:0000256" key="9">
    <source>
        <dbReference type="SAM" id="Phobius"/>
    </source>
</evidence>
<keyword evidence="12" id="KW-1185">Reference proteome</keyword>
<dbReference type="Pfam" id="PF02518">
    <property type="entry name" value="HATPase_c"/>
    <property type="match status" value="1"/>
</dbReference>
<dbReference type="EC" id="2.7.13.3" evidence="2"/>
<keyword evidence="9" id="KW-0812">Transmembrane</keyword>
<keyword evidence="4" id="KW-0808">Transferase</keyword>
<evidence type="ECO:0000256" key="2">
    <source>
        <dbReference type="ARBA" id="ARBA00012438"/>
    </source>
</evidence>
<dbReference type="InterPro" id="IPR050482">
    <property type="entry name" value="Sensor_HK_TwoCompSys"/>
</dbReference>
<keyword evidence="8" id="KW-0902">Two-component regulatory system</keyword>
<feature type="domain" description="Histidine kinase" evidence="10">
    <location>
        <begin position="468"/>
        <end position="646"/>
    </location>
</feature>
<evidence type="ECO:0000259" key="10">
    <source>
        <dbReference type="PROSITE" id="PS50109"/>
    </source>
</evidence>
<sequence>MIVLEKEQNPQEKFQILNKLIPLFDRKYDRQLVISYYKLGIYFAEQTENFMELGKWSNELFEIYRLESGNEEEALVLMLKAKKHVDKINDTRIKGNVFLKLAAAYYDKTDFSEAIEQYSNAEQEFSENDSIFIADALFFRAQARDYKGELIGAMTDYQKARLYYENLHDSDYVEFVNNGMAVLYSKYNIFEEAEKIRLDLAKSYLQQDKTYEWAVTMYNQSRDYLKQNKLEEHSITLTKVFDKINNDPTIDPEIRAIIGLSLSNFFSQKEDFKMQNKYFLEAKSIIEEELQGSSFIKLPYLKSRVLILESQKEIDQASQLIREYREMAVSAANMDQIIDAYLIESRISEKRGDYKNAFMALSKYQNFKDSIFQSNQANTFSYYQTLYETEKKERDLLLKTQEISDINEKNRTKTRYIITISIFIMTIMLLWFLIKNLRDANKAKKLQEKFSQDLLLSQEIERKRISKDLHDGLGQSLLLIKNKVVLNRDTATSELLNHAIEELRGISRSLHPFQLEELGVTGAIQNLLDQIDSETDIFVSSELDDIDDLLDKDQQLHVYRIVQESFNNIIKHAQSSAVKVSMFKSNRKISLSIQDNGIGFDFSEKFNDFKSLGLKTLKERTATLGGTMKVESELNKGTTFTFLIFT</sequence>
<dbReference type="PROSITE" id="PS50109">
    <property type="entry name" value="HIS_KIN"/>
    <property type="match status" value="1"/>
</dbReference>
<dbReference type="Gene3D" id="1.20.5.1930">
    <property type="match status" value="1"/>
</dbReference>
<dbReference type="GO" id="GO:0005524">
    <property type="term" value="F:ATP binding"/>
    <property type="evidence" value="ECO:0007669"/>
    <property type="project" value="UniProtKB-KW"/>
</dbReference>
<dbReference type="Gene3D" id="1.25.40.10">
    <property type="entry name" value="Tetratricopeptide repeat domain"/>
    <property type="match status" value="1"/>
</dbReference>
<evidence type="ECO:0000313" key="11">
    <source>
        <dbReference type="EMBL" id="MCH7413281.1"/>
    </source>
</evidence>
<keyword evidence="6" id="KW-0418">Kinase</keyword>
<evidence type="ECO:0000256" key="1">
    <source>
        <dbReference type="ARBA" id="ARBA00000085"/>
    </source>
</evidence>
<dbReference type="SMART" id="SM00028">
    <property type="entry name" value="TPR"/>
    <property type="match status" value="2"/>
</dbReference>
<comment type="catalytic activity">
    <reaction evidence="1">
        <text>ATP + protein L-histidine = ADP + protein N-phospho-L-histidine.</text>
        <dbReference type="EC" id="2.7.13.3"/>
    </reaction>
</comment>
<keyword evidence="3" id="KW-0597">Phosphoprotein</keyword>
<proteinExistence type="predicted"/>
<keyword evidence="9" id="KW-0472">Membrane</keyword>
<feature type="transmembrane region" description="Helical" evidence="9">
    <location>
        <begin position="416"/>
        <end position="434"/>
    </location>
</feature>
<dbReference type="InterPro" id="IPR036890">
    <property type="entry name" value="HATPase_C_sf"/>
</dbReference>